<gene>
    <name evidence="6" type="ORF">G3569_15615</name>
</gene>
<accession>A0A6M1T8N4</accession>
<comment type="caution">
    <text evidence="6">The sequence shown here is derived from an EMBL/GenBank/DDBJ whole genome shotgun (WGS) entry which is preliminary data.</text>
</comment>
<keyword evidence="3" id="KW-0963">Cytoplasm</keyword>
<dbReference type="InterPro" id="IPR050399">
    <property type="entry name" value="HPr"/>
</dbReference>
<protein>
    <submittedName>
        <fullName evidence="6">HPr family phosphocarrier protein</fullName>
    </submittedName>
</protein>
<dbReference type="GO" id="GO:0005737">
    <property type="term" value="C:cytoplasm"/>
    <property type="evidence" value="ECO:0007669"/>
    <property type="project" value="UniProtKB-SubCell"/>
</dbReference>
<evidence type="ECO:0000313" key="6">
    <source>
        <dbReference type="EMBL" id="NGP89785.1"/>
    </source>
</evidence>
<feature type="domain" description="HPr" evidence="5">
    <location>
        <begin position="1"/>
        <end position="88"/>
    </location>
</feature>
<dbReference type="PANTHER" id="PTHR33705">
    <property type="entry name" value="PHOSPHOCARRIER PROTEIN HPR"/>
    <property type="match status" value="1"/>
</dbReference>
<organism evidence="6 7">
    <name type="scientific">Fodinibius halophilus</name>
    <dbReference type="NCBI Taxonomy" id="1736908"/>
    <lineage>
        <taxon>Bacteria</taxon>
        <taxon>Pseudomonadati</taxon>
        <taxon>Balneolota</taxon>
        <taxon>Balneolia</taxon>
        <taxon>Balneolales</taxon>
        <taxon>Balneolaceae</taxon>
        <taxon>Fodinibius</taxon>
    </lineage>
</organism>
<dbReference type="AlphaFoldDB" id="A0A6M1T8N4"/>
<dbReference type="Proteomes" id="UP000479132">
    <property type="component" value="Unassembled WGS sequence"/>
</dbReference>
<evidence type="ECO:0000256" key="4">
    <source>
        <dbReference type="ARBA" id="ARBA00022683"/>
    </source>
</evidence>
<dbReference type="EMBL" id="JAALLS010000025">
    <property type="protein sequence ID" value="NGP89785.1"/>
    <property type="molecule type" value="Genomic_DNA"/>
</dbReference>
<proteinExistence type="inferred from homology"/>
<dbReference type="InterPro" id="IPR001020">
    <property type="entry name" value="PTS_HPr_His_P_site"/>
</dbReference>
<evidence type="ECO:0000256" key="3">
    <source>
        <dbReference type="ARBA" id="ARBA00022490"/>
    </source>
</evidence>
<dbReference type="CDD" id="cd00367">
    <property type="entry name" value="PTS-HPr_like"/>
    <property type="match status" value="1"/>
</dbReference>
<name>A0A6M1T8N4_9BACT</name>
<comment type="similarity">
    <text evidence="2">Belongs to the HPr family.</text>
</comment>
<keyword evidence="7" id="KW-1185">Reference proteome</keyword>
<dbReference type="Pfam" id="PF00381">
    <property type="entry name" value="PTS-HPr"/>
    <property type="match status" value="1"/>
</dbReference>
<dbReference type="GO" id="GO:0009401">
    <property type="term" value="P:phosphoenolpyruvate-dependent sugar phosphotransferase system"/>
    <property type="evidence" value="ECO:0007669"/>
    <property type="project" value="UniProtKB-KW"/>
</dbReference>
<keyword evidence="4" id="KW-0598">Phosphotransferase system</keyword>
<dbReference type="PANTHER" id="PTHR33705:SF2">
    <property type="entry name" value="PHOSPHOCARRIER PROTEIN NPR"/>
    <property type="match status" value="1"/>
</dbReference>
<dbReference type="SUPFAM" id="SSF55594">
    <property type="entry name" value="HPr-like"/>
    <property type="match status" value="1"/>
</dbReference>
<evidence type="ECO:0000259" key="5">
    <source>
        <dbReference type="PROSITE" id="PS51350"/>
    </source>
</evidence>
<evidence type="ECO:0000256" key="1">
    <source>
        <dbReference type="ARBA" id="ARBA00004496"/>
    </source>
</evidence>
<evidence type="ECO:0000256" key="2">
    <source>
        <dbReference type="ARBA" id="ARBA00010736"/>
    </source>
</evidence>
<reference evidence="6 7" key="1">
    <citation type="submission" date="2020-02" db="EMBL/GenBank/DDBJ databases">
        <title>Aliifodinibius halophilus 2W32, complete genome.</title>
        <authorList>
            <person name="Li Y."/>
            <person name="Wu S."/>
        </authorList>
    </citation>
    <scope>NUCLEOTIDE SEQUENCE [LARGE SCALE GENOMIC DNA]</scope>
    <source>
        <strain evidence="6 7">2W32</strain>
    </source>
</reference>
<dbReference type="NCBIfam" id="TIGR01003">
    <property type="entry name" value="PTS_HPr_family"/>
    <property type="match status" value="1"/>
</dbReference>
<sequence>MIKKNVTIVNDAGLHARPAAAMVKLASKYESDFYIHMYGYKVNGKSILGVMTLAAEKGAELELELDGEDEEEALEAIVELIDSGFGEVYEEDEQ</sequence>
<dbReference type="PRINTS" id="PR00107">
    <property type="entry name" value="PHOSPHOCPHPR"/>
</dbReference>
<evidence type="ECO:0000313" key="7">
    <source>
        <dbReference type="Proteomes" id="UP000479132"/>
    </source>
</evidence>
<dbReference type="PROSITE" id="PS00369">
    <property type="entry name" value="PTS_HPR_HIS"/>
    <property type="match status" value="1"/>
</dbReference>
<dbReference type="InterPro" id="IPR000032">
    <property type="entry name" value="HPr-like"/>
</dbReference>
<dbReference type="Gene3D" id="3.30.1340.10">
    <property type="entry name" value="HPr-like"/>
    <property type="match status" value="1"/>
</dbReference>
<dbReference type="PROSITE" id="PS51350">
    <property type="entry name" value="PTS_HPR_DOM"/>
    <property type="match status" value="1"/>
</dbReference>
<dbReference type="RefSeq" id="WP_165270892.1">
    <property type="nucleotide sequence ID" value="NZ_JAALLS010000025.1"/>
</dbReference>
<comment type="subcellular location">
    <subcellularLocation>
        <location evidence="1">Cytoplasm</location>
    </subcellularLocation>
</comment>
<dbReference type="InterPro" id="IPR035895">
    <property type="entry name" value="HPr-like_sf"/>
</dbReference>